<dbReference type="AlphaFoldDB" id="A0A1I6PE95"/>
<dbReference type="Pfam" id="PF00171">
    <property type="entry name" value="Aldedh"/>
    <property type="match status" value="1"/>
</dbReference>
<feature type="active site" evidence="4">
    <location>
        <position position="282"/>
    </location>
</feature>
<dbReference type="InterPro" id="IPR016162">
    <property type="entry name" value="Ald_DH_N"/>
</dbReference>
<evidence type="ECO:0000256" key="3">
    <source>
        <dbReference type="PIRNR" id="PIRNR036492"/>
    </source>
</evidence>
<name>A0A1I6PE95_9PSEU</name>
<evidence type="ECO:0000256" key="1">
    <source>
        <dbReference type="ARBA" id="ARBA00009986"/>
    </source>
</evidence>
<dbReference type="RefSeq" id="WP_093413603.1">
    <property type="nucleotide sequence ID" value="NZ_FOZX01000001.1"/>
</dbReference>
<dbReference type="InterPro" id="IPR016163">
    <property type="entry name" value="Ald_DH_C"/>
</dbReference>
<keyword evidence="2 3" id="KW-0560">Oxidoreductase</keyword>
<evidence type="ECO:0000259" key="7">
    <source>
        <dbReference type="Pfam" id="PF00171"/>
    </source>
</evidence>
<reference evidence="9" key="1">
    <citation type="submission" date="2016-10" db="EMBL/GenBank/DDBJ databases">
        <authorList>
            <person name="Varghese N."/>
            <person name="Submissions S."/>
        </authorList>
    </citation>
    <scope>NUCLEOTIDE SEQUENCE [LARGE SCALE GENOMIC DNA]</scope>
    <source>
        <strain evidence="9">DSM 44771</strain>
    </source>
</reference>
<evidence type="ECO:0000256" key="2">
    <source>
        <dbReference type="ARBA" id="ARBA00023002"/>
    </source>
</evidence>
<protein>
    <recommendedName>
        <fullName evidence="3">Aldehyde dehydrogenase</fullName>
    </recommendedName>
</protein>
<proteinExistence type="inferred from homology"/>
<sequence length="502" mass="53150">MTQTARENVEEIADARTETFESIDPRTGEVVGEHPIHDAETVGNRVAAAREAQAAWDELGFSGRKQHLDSWRKLLVKRLDELAGVICAETGKPLEDAKLELVLVIDHLAWATSNAEKVLKRRKVSPGVLMSNQTATVEYLPYGVVGVIGPWNYPAFTPMGSIAYALAAGNAVVFKPSELTPGVGEWLVKSFAEAVPEHPVFQLVTGYGSTGAALCKAGVNKVAFTGSTATGKRVMASCAENLIPVLVECGGKDALIVDADADLAAAADAAVWGAMSNAGQTCIGVERVYVHEAVADRYLKMVSDRAAKLRPGGEPGADFGPITMASQVDIIRGHIDDAINRGGRAVIGGRDSVRPPFVEPVVIADAPEDSTAITEETFGPTLVVQRVKDVDEAITLANATNYGLGGTVFSRARGMELARRLRSGMVAVNSVIAFAGVPALPFGGVGDSGFGRIHGADGLREFARPQSVTRTKFTIPLNPMSFARPKGTVSTVVKLIKVLRGR</sequence>
<dbReference type="CDD" id="cd07099">
    <property type="entry name" value="ALDH_DDALDH"/>
    <property type="match status" value="1"/>
</dbReference>
<dbReference type="STRING" id="95161.SAMN05660874_00698"/>
<evidence type="ECO:0000256" key="4">
    <source>
        <dbReference type="PIRSR" id="PIRSR036492-1"/>
    </source>
</evidence>
<dbReference type="Gene3D" id="3.40.605.10">
    <property type="entry name" value="Aldehyde Dehydrogenase, Chain A, domain 1"/>
    <property type="match status" value="1"/>
</dbReference>
<feature type="active site" evidence="4 5">
    <location>
        <position position="248"/>
    </location>
</feature>
<dbReference type="GO" id="GO:0016620">
    <property type="term" value="F:oxidoreductase activity, acting on the aldehyde or oxo group of donors, NAD or NADP as acceptor"/>
    <property type="evidence" value="ECO:0007669"/>
    <property type="project" value="InterPro"/>
</dbReference>
<dbReference type="Proteomes" id="UP000198852">
    <property type="component" value="Unassembled WGS sequence"/>
</dbReference>
<gene>
    <name evidence="8" type="ORF">SAMN05660874_00698</name>
</gene>
<dbReference type="PIRSF" id="PIRSF036492">
    <property type="entry name" value="ALDH"/>
    <property type="match status" value="1"/>
</dbReference>
<evidence type="ECO:0000313" key="8">
    <source>
        <dbReference type="EMBL" id="SFS38537.1"/>
    </source>
</evidence>
<dbReference type="InterPro" id="IPR016161">
    <property type="entry name" value="Ald_DH/histidinol_DH"/>
</dbReference>
<organism evidence="8 9">
    <name type="scientific">Saccharopolyspora flava</name>
    <dbReference type="NCBI Taxonomy" id="95161"/>
    <lineage>
        <taxon>Bacteria</taxon>
        <taxon>Bacillati</taxon>
        <taxon>Actinomycetota</taxon>
        <taxon>Actinomycetes</taxon>
        <taxon>Pseudonocardiales</taxon>
        <taxon>Pseudonocardiaceae</taxon>
        <taxon>Saccharopolyspora</taxon>
    </lineage>
</organism>
<feature type="domain" description="Aldehyde dehydrogenase" evidence="7">
    <location>
        <begin position="15"/>
        <end position="468"/>
    </location>
</feature>
<dbReference type="InterPro" id="IPR015590">
    <property type="entry name" value="Aldehyde_DH_dom"/>
</dbReference>
<accession>A0A1I6PE95</accession>
<dbReference type="PANTHER" id="PTHR11699">
    <property type="entry name" value="ALDEHYDE DEHYDROGENASE-RELATED"/>
    <property type="match status" value="1"/>
</dbReference>
<comment type="similarity">
    <text evidence="1 3 6">Belongs to the aldehyde dehydrogenase family.</text>
</comment>
<dbReference type="OrthoDB" id="6882680at2"/>
<dbReference type="Gene3D" id="3.40.309.10">
    <property type="entry name" value="Aldehyde Dehydrogenase, Chain A, domain 2"/>
    <property type="match status" value="1"/>
</dbReference>
<dbReference type="PROSITE" id="PS00687">
    <property type="entry name" value="ALDEHYDE_DEHYDR_GLU"/>
    <property type="match status" value="1"/>
</dbReference>
<evidence type="ECO:0000256" key="5">
    <source>
        <dbReference type="PROSITE-ProRule" id="PRU10007"/>
    </source>
</evidence>
<evidence type="ECO:0000313" key="9">
    <source>
        <dbReference type="Proteomes" id="UP000198852"/>
    </source>
</evidence>
<dbReference type="GO" id="GO:0006081">
    <property type="term" value="P:aldehyde metabolic process"/>
    <property type="evidence" value="ECO:0007669"/>
    <property type="project" value="InterPro"/>
</dbReference>
<dbReference type="InterPro" id="IPR012394">
    <property type="entry name" value="Aldehyde_DH_NAD(P)"/>
</dbReference>
<dbReference type="SUPFAM" id="SSF53720">
    <property type="entry name" value="ALDH-like"/>
    <property type="match status" value="1"/>
</dbReference>
<keyword evidence="9" id="KW-1185">Reference proteome</keyword>
<dbReference type="EMBL" id="FOZX01000001">
    <property type="protein sequence ID" value="SFS38537.1"/>
    <property type="molecule type" value="Genomic_DNA"/>
</dbReference>
<dbReference type="InterPro" id="IPR029510">
    <property type="entry name" value="Ald_DH_CS_GLU"/>
</dbReference>
<evidence type="ECO:0000256" key="6">
    <source>
        <dbReference type="RuleBase" id="RU003345"/>
    </source>
</evidence>